<keyword evidence="7" id="KW-1133">Transmembrane helix</keyword>
<dbReference type="Proteomes" id="UP000887567">
    <property type="component" value="Unplaced"/>
</dbReference>
<dbReference type="CDD" id="cd00063">
    <property type="entry name" value="FN3"/>
    <property type="match status" value="1"/>
</dbReference>
<keyword evidence="2" id="KW-0732">Signal</keyword>
<keyword evidence="7" id="KW-0812">Transmembrane</keyword>
<dbReference type="SMART" id="SM00409">
    <property type="entry name" value="IG"/>
    <property type="match status" value="4"/>
</dbReference>
<dbReference type="InterPro" id="IPR013783">
    <property type="entry name" value="Ig-like_fold"/>
</dbReference>
<dbReference type="OrthoDB" id="5988073at2759"/>
<accession>A0A913Y673</accession>
<evidence type="ECO:0000313" key="11">
    <source>
        <dbReference type="Proteomes" id="UP000887567"/>
    </source>
</evidence>
<keyword evidence="5" id="KW-0393">Immunoglobulin domain</keyword>
<feature type="domain" description="Ig-like" evidence="8">
    <location>
        <begin position="303"/>
        <end position="387"/>
    </location>
</feature>
<dbReference type="OMA" id="HTICCLE"/>
<dbReference type="SMART" id="SM00408">
    <property type="entry name" value="IGc2"/>
    <property type="match status" value="4"/>
</dbReference>
<evidence type="ECO:0000256" key="4">
    <source>
        <dbReference type="ARBA" id="ARBA00023157"/>
    </source>
</evidence>
<dbReference type="PROSITE" id="PS50835">
    <property type="entry name" value="IG_LIKE"/>
    <property type="match status" value="4"/>
</dbReference>
<name>A0A913Y673_EXADI</name>
<dbReference type="EC" id="3.1.3.48" evidence="1"/>
<feature type="domain" description="Ig-like" evidence="8">
    <location>
        <begin position="115"/>
        <end position="208"/>
    </location>
</feature>
<evidence type="ECO:0000259" key="9">
    <source>
        <dbReference type="PROSITE" id="PS50853"/>
    </source>
</evidence>
<keyword evidence="7" id="KW-0472">Membrane</keyword>
<sequence>MDVQVYVEQPVVRSFLQGDANQTIVCHGSGQPQPTVRWFYNGEAVQAVDKVFPKFTSQVVQVTWNNITEKLQNVSSRLYLRVGGITLNDAGNYTCKAWNAVNESAEKTVEVLFRPEIHQPPGYVSALEHQNVLLICNATGVPPPLITWRFHNGRNFSSLLNSSSWSTSQMTSSSVVVKDVMNSYAFEGIYTCIANSSLGFAKSFFRLTVHVIPKIYTVLPTLTTLSTGSSKNLSCEANGDPSPQYRWFKGGQLITDYRALADGNKTLLLANVLPKDDGEYKCEAYNVEGSDTSTTNLVVYVIPYISTPLKNITLTLKSKLILSCKADGKPKPHIYWLKSGSRDIPRAQLSNERTVLAIQSVVLDDEGTYGCVAENKFGNDSSFATIKIRVPDLPKNLKFTFDGETYTITWSAPRDSSMTIIGYKVLFSNNQSNDDLNDIKKTFIVEGQETRIDVKLSSLHGSKLYIVRVQTWTTKGYGELSTDYAIIETPVTSPPVPVVPPELPDVISVTEVKIKVPKFSDINGKIKFYKIINVILRGHNDKLVDVDDKQLVTYCQAHESKNSAAYLAFYFASSDYEKYKNFVLGEGQGKKCKWRSVRESSPEYYNGPLQPKTQYNTFIRGYTSEKTYSSSKSIAFSTSSKQAKSTKAATNNLATIIGIAIALLIVIIIILLLVYYKRSRTFSLTLALPTIIVTRRKSEFYETEERELEDMHSRDPGISNKADDDENNIQNDDQTQESEMILKINRKEF</sequence>
<dbReference type="FunFam" id="2.60.40.10:FF:000032">
    <property type="entry name" value="palladin isoform X1"/>
    <property type="match status" value="2"/>
</dbReference>
<evidence type="ECO:0000256" key="2">
    <source>
        <dbReference type="ARBA" id="ARBA00022729"/>
    </source>
</evidence>
<reference evidence="10" key="1">
    <citation type="submission" date="2022-11" db="UniProtKB">
        <authorList>
            <consortium name="EnsemblMetazoa"/>
        </authorList>
    </citation>
    <scope>IDENTIFICATION</scope>
</reference>
<evidence type="ECO:0000256" key="7">
    <source>
        <dbReference type="SAM" id="Phobius"/>
    </source>
</evidence>
<dbReference type="GO" id="GO:0008046">
    <property type="term" value="F:axon guidance receptor activity"/>
    <property type="evidence" value="ECO:0007669"/>
    <property type="project" value="TreeGrafter"/>
</dbReference>
<evidence type="ECO:0000256" key="1">
    <source>
        <dbReference type="ARBA" id="ARBA00013064"/>
    </source>
</evidence>
<feature type="region of interest" description="Disordered" evidence="6">
    <location>
        <begin position="703"/>
        <end position="749"/>
    </location>
</feature>
<dbReference type="EnsemblMetazoa" id="XM_021059784.2">
    <property type="protein sequence ID" value="XP_020915443.2"/>
    <property type="gene ID" value="LOC110252923"/>
</dbReference>
<dbReference type="GO" id="GO:0004725">
    <property type="term" value="F:protein tyrosine phosphatase activity"/>
    <property type="evidence" value="ECO:0007669"/>
    <property type="project" value="UniProtKB-EC"/>
</dbReference>
<dbReference type="InterPro" id="IPR003599">
    <property type="entry name" value="Ig_sub"/>
</dbReference>
<dbReference type="SMART" id="SM00060">
    <property type="entry name" value="FN3"/>
    <property type="match status" value="1"/>
</dbReference>
<dbReference type="Gene3D" id="2.60.40.10">
    <property type="entry name" value="Immunoglobulins"/>
    <property type="match status" value="5"/>
</dbReference>
<dbReference type="CDD" id="cd00096">
    <property type="entry name" value="Ig"/>
    <property type="match status" value="1"/>
</dbReference>
<dbReference type="GO" id="GO:0030424">
    <property type="term" value="C:axon"/>
    <property type="evidence" value="ECO:0007669"/>
    <property type="project" value="TreeGrafter"/>
</dbReference>
<dbReference type="KEGG" id="epa:110252923"/>
<keyword evidence="11" id="KW-1185">Reference proteome</keyword>
<dbReference type="GO" id="GO:0005886">
    <property type="term" value="C:plasma membrane"/>
    <property type="evidence" value="ECO:0007669"/>
    <property type="project" value="TreeGrafter"/>
</dbReference>
<dbReference type="InterPro" id="IPR041201">
    <property type="entry name" value="PTPRJ_TM"/>
</dbReference>
<dbReference type="PANTHER" id="PTHR45080:SF8">
    <property type="entry name" value="IG-LIKE DOMAIN-CONTAINING PROTEIN"/>
    <property type="match status" value="1"/>
</dbReference>
<dbReference type="InterPro" id="IPR036116">
    <property type="entry name" value="FN3_sf"/>
</dbReference>
<keyword evidence="3" id="KW-0677">Repeat</keyword>
<dbReference type="SUPFAM" id="SSF48726">
    <property type="entry name" value="Immunoglobulin"/>
    <property type="match status" value="4"/>
</dbReference>
<feature type="domain" description="Ig-like" evidence="8">
    <location>
        <begin position="17"/>
        <end position="110"/>
    </location>
</feature>
<dbReference type="InterPro" id="IPR007110">
    <property type="entry name" value="Ig-like_dom"/>
</dbReference>
<evidence type="ECO:0000256" key="5">
    <source>
        <dbReference type="ARBA" id="ARBA00023319"/>
    </source>
</evidence>
<dbReference type="Pfam" id="PF07679">
    <property type="entry name" value="I-set"/>
    <property type="match status" value="2"/>
</dbReference>
<feature type="domain" description="Ig-like" evidence="8">
    <location>
        <begin position="213"/>
        <end position="298"/>
    </location>
</feature>
<dbReference type="InterPro" id="IPR003598">
    <property type="entry name" value="Ig_sub2"/>
</dbReference>
<dbReference type="Pfam" id="PF18861">
    <property type="entry name" value="PTP_tm"/>
    <property type="match status" value="1"/>
</dbReference>
<dbReference type="Pfam" id="PF13927">
    <property type="entry name" value="Ig_3"/>
    <property type="match status" value="2"/>
</dbReference>
<evidence type="ECO:0000256" key="6">
    <source>
        <dbReference type="SAM" id="MobiDB-lite"/>
    </source>
</evidence>
<dbReference type="InterPro" id="IPR050958">
    <property type="entry name" value="Cell_Adh-Cytoskel_Orgn"/>
</dbReference>
<dbReference type="RefSeq" id="XP_020915443.2">
    <property type="nucleotide sequence ID" value="XM_021059784.2"/>
</dbReference>
<protein>
    <recommendedName>
        <fullName evidence="1">protein-tyrosine-phosphatase</fullName>
        <ecNumber evidence="1">3.1.3.48</ecNumber>
    </recommendedName>
</protein>
<evidence type="ECO:0000256" key="3">
    <source>
        <dbReference type="ARBA" id="ARBA00022737"/>
    </source>
</evidence>
<feature type="domain" description="Fibronectin type-III" evidence="9">
    <location>
        <begin position="390"/>
        <end position="492"/>
    </location>
</feature>
<dbReference type="PROSITE" id="PS50853">
    <property type="entry name" value="FN3"/>
    <property type="match status" value="1"/>
</dbReference>
<dbReference type="GO" id="GO:0043025">
    <property type="term" value="C:neuronal cell body"/>
    <property type="evidence" value="ECO:0007669"/>
    <property type="project" value="TreeGrafter"/>
</dbReference>
<dbReference type="InterPro" id="IPR036179">
    <property type="entry name" value="Ig-like_dom_sf"/>
</dbReference>
<dbReference type="InterPro" id="IPR013098">
    <property type="entry name" value="Ig_I-set"/>
</dbReference>
<dbReference type="InterPro" id="IPR003961">
    <property type="entry name" value="FN3_dom"/>
</dbReference>
<dbReference type="GO" id="GO:0050808">
    <property type="term" value="P:synapse organization"/>
    <property type="evidence" value="ECO:0007669"/>
    <property type="project" value="TreeGrafter"/>
</dbReference>
<organism evidence="10 11">
    <name type="scientific">Exaiptasia diaphana</name>
    <name type="common">Tropical sea anemone</name>
    <name type="synonym">Aiptasia pulchella</name>
    <dbReference type="NCBI Taxonomy" id="2652724"/>
    <lineage>
        <taxon>Eukaryota</taxon>
        <taxon>Metazoa</taxon>
        <taxon>Cnidaria</taxon>
        <taxon>Anthozoa</taxon>
        <taxon>Hexacorallia</taxon>
        <taxon>Actiniaria</taxon>
        <taxon>Aiptasiidae</taxon>
        <taxon>Exaiptasia</taxon>
    </lineage>
</organism>
<proteinExistence type="predicted"/>
<feature type="transmembrane region" description="Helical" evidence="7">
    <location>
        <begin position="653"/>
        <end position="676"/>
    </location>
</feature>
<dbReference type="PANTHER" id="PTHR45080">
    <property type="entry name" value="CONTACTIN 5"/>
    <property type="match status" value="1"/>
</dbReference>
<dbReference type="Pfam" id="PF00041">
    <property type="entry name" value="fn3"/>
    <property type="match status" value="1"/>
</dbReference>
<evidence type="ECO:0000259" key="8">
    <source>
        <dbReference type="PROSITE" id="PS50835"/>
    </source>
</evidence>
<dbReference type="GeneID" id="110252923"/>
<dbReference type="GO" id="GO:0007156">
    <property type="term" value="P:homophilic cell adhesion via plasma membrane adhesion molecules"/>
    <property type="evidence" value="ECO:0007669"/>
    <property type="project" value="TreeGrafter"/>
</dbReference>
<dbReference type="SUPFAM" id="SSF49265">
    <property type="entry name" value="Fibronectin type III"/>
    <property type="match status" value="1"/>
</dbReference>
<dbReference type="AlphaFoldDB" id="A0A913Y673"/>
<evidence type="ECO:0000313" key="10">
    <source>
        <dbReference type="EnsemblMetazoa" id="XP_020915443.2"/>
    </source>
</evidence>
<keyword evidence="4" id="KW-1015">Disulfide bond</keyword>